<sequence>MGTRCFGGEPPFPETPPHVEGMWPDMVQEGGRLLVPPLFLACRAACLDKFLGLGGGMPFFFFYSKSISDLKGLVWMGG</sequence>
<reference evidence="1" key="1">
    <citation type="submission" date="2023-05" db="EMBL/GenBank/DDBJ databases">
        <authorList>
            <person name="Stuckert A."/>
        </authorList>
    </citation>
    <scope>NUCLEOTIDE SEQUENCE</scope>
</reference>
<evidence type="ECO:0000313" key="1">
    <source>
        <dbReference type="EMBL" id="CAI9569537.1"/>
    </source>
</evidence>
<accession>A0ABN9DEL2</accession>
<feature type="non-terminal residue" evidence="1">
    <location>
        <position position="78"/>
    </location>
</feature>
<comment type="caution">
    <text evidence="1">The sequence shown here is derived from an EMBL/GenBank/DDBJ whole genome shotgun (WGS) entry which is preliminary data.</text>
</comment>
<evidence type="ECO:0000313" key="2">
    <source>
        <dbReference type="Proteomes" id="UP001162483"/>
    </source>
</evidence>
<dbReference type="Proteomes" id="UP001162483">
    <property type="component" value="Unassembled WGS sequence"/>
</dbReference>
<organism evidence="1 2">
    <name type="scientific">Staurois parvus</name>
    <dbReference type="NCBI Taxonomy" id="386267"/>
    <lineage>
        <taxon>Eukaryota</taxon>
        <taxon>Metazoa</taxon>
        <taxon>Chordata</taxon>
        <taxon>Craniata</taxon>
        <taxon>Vertebrata</taxon>
        <taxon>Euteleostomi</taxon>
        <taxon>Amphibia</taxon>
        <taxon>Batrachia</taxon>
        <taxon>Anura</taxon>
        <taxon>Neobatrachia</taxon>
        <taxon>Ranoidea</taxon>
        <taxon>Ranidae</taxon>
        <taxon>Staurois</taxon>
    </lineage>
</organism>
<protein>
    <submittedName>
        <fullName evidence="1">Uncharacterized protein</fullName>
    </submittedName>
</protein>
<dbReference type="EMBL" id="CATNWA010014246">
    <property type="protein sequence ID" value="CAI9569537.1"/>
    <property type="molecule type" value="Genomic_DNA"/>
</dbReference>
<keyword evidence="2" id="KW-1185">Reference proteome</keyword>
<proteinExistence type="predicted"/>
<gene>
    <name evidence="1" type="ORF">SPARVUS_LOCUS6938278</name>
</gene>
<name>A0ABN9DEL2_9NEOB</name>